<dbReference type="RefSeq" id="WP_223405557.1">
    <property type="nucleotide sequence ID" value="NZ_JAGSHT010000010.1"/>
</dbReference>
<gene>
    <name evidence="1" type="ORF">KCQ71_10445</name>
</gene>
<organism evidence="1 2">
    <name type="scientific">Occultella gossypii</name>
    <dbReference type="NCBI Taxonomy" id="2800820"/>
    <lineage>
        <taxon>Bacteria</taxon>
        <taxon>Bacillati</taxon>
        <taxon>Actinomycetota</taxon>
        <taxon>Actinomycetes</taxon>
        <taxon>Micrococcales</taxon>
        <taxon>Ruaniaceae</taxon>
        <taxon>Occultella</taxon>
    </lineage>
</organism>
<keyword evidence="2" id="KW-1185">Reference proteome</keyword>
<dbReference type="Proteomes" id="UP000826651">
    <property type="component" value="Unassembled WGS sequence"/>
</dbReference>
<accession>A0ABS7S897</accession>
<dbReference type="EMBL" id="JAGSHT010000010">
    <property type="protein sequence ID" value="MBZ2196574.1"/>
    <property type="molecule type" value="Genomic_DNA"/>
</dbReference>
<reference evidence="1 2" key="1">
    <citation type="submission" date="2021-04" db="EMBL/GenBank/DDBJ databases">
        <title>Ruania sp. nov., isolated from sandy soil of mangrove forest.</title>
        <authorList>
            <person name="Ge X."/>
            <person name="Huang R."/>
            <person name="Liu W."/>
        </authorList>
    </citation>
    <scope>NUCLEOTIDE SEQUENCE [LARGE SCALE GENOMIC DNA]</scope>
    <source>
        <strain evidence="1 2">N2-46</strain>
    </source>
</reference>
<evidence type="ECO:0000313" key="2">
    <source>
        <dbReference type="Proteomes" id="UP000826651"/>
    </source>
</evidence>
<comment type="caution">
    <text evidence="1">The sequence shown here is derived from an EMBL/GenBank/DDBJ whole genome shotgun (WGS) entry which is preliminary data.</text>
</comment>
<evidence type="ECO:0000313" key="1">
    <source>
        <dbReference type="EMBL" id="MBZ2196574.1"/>
    </source>
</evidence>
<proteinExistence type="predicted"/>
<sequence>MAERIDVIAHGLRQLGHPETAVVFTRLAEQVRNTPSRAQRKVVKRELARLLQAGIGQISDQCPGSPQDSREYRDAVVWLQTYARS</sequence>
<name>A0ABS7S897_9MICO</name>
<protein>
    <submittedName>
        <fullName evidence="1">Uncharacterized protein</fullName>
    </submittedName>
</protein>